<dbReference type="PANTHER" id="PTHR35566">
    <property type="entry name" value="BLR3599 PROTEIN"/>
    <property type="match status" value="1"/>
</dbReference>
<organism evidence="1 2">
    <name type="scientific">Limnobacter parvus</name>
    <dbReference type="NCBI Taxonomy" id="2939690"/>
    <lineage>
        <taxon>Bacteria</taxon>
        <taxon>Pseudomonadati</taxon>
        <taxon>Pseudomonadota</taxon>
        <taxon>Betaproteobacteria</taxon>
        <taxon>Burkholderiales</taxon>
        <taxon>Burkholderiaceae</taxon>
        <taxon>Limnobacter</taxon>
    </lineage>
</organism>
<keyword evidence="2" id="KW-1185">Reference proteome</keyword>
<proteinExistence type="predicted"/>
<evidence type="ECO:0000313" key="2">
    <source>
        <dbReference type="Proteomes" id="UP001165267"/>
    </source>
</evidence>
<dbReference type="InterPro" id="IPR010263">
    <property type="entry name" value="T6SS_TssK"/>
</dbReference>
<reference evidence="1" key="1">
    <citation type="submission" date="2022-07" db="EMBL/GenBank/DDBJ databases">
        <authorList>
            <person name="Xamxidin M."/>
        </authorList>
    </citation>
    <scope>NUCLEOTIDE SEQUENCE</scope>
    <source>
        <strain evidence="1">YS8-69</strain>
    </source>
</reference>
<dbReference type="Proteomes" id="UP001165267">
    <property type="component" value="Unassembled WGS sequence"/>
</dbReference>
<accession>A0ABT1XJ36</accession>
<comment type="caution">
    <text evidence="1">The sequence shown here is derived from an EMBL/GenBank/DDBJ whole genome shotgun (WGS) entry which is preliminary data.</text>
</comment>
<gene>
    <name evidence="1" type="primary">tssK</name>
    <name evidence="1" type="ORF">NSP04_10945</name>
</gene>
<dbReference type="Pfam" id="PF05936">
    <property type="entry name" value="T6SS_VasE"/>
    <property type="match status" value="1"/>
</dbReference>
<dbReference type="EMBL" id="JANKHG010000018">
    <property type="protein sequence ID" value="MCR2747164.1"/>
    <property type="molecule type" value="Genomic_DNA"/>
</dbReference>
<dbReference type="RefSeq" id="WP_257512392.1">
    <property type="nucleotide sequence ID" value="NZ_JANKHG010000018.1"/>
</dbReference>
<dbReference type="PANTHER" id="PTHR35566:SF1">
    <property type="entry name" value="TYPE VI SECRETION SYSTEM BASEPLATE COMPONENT TSSK1"/>
    <property type="match status" value="1"/>
</dbReference>
<protein>
    <submittedName>
        <fullName evidence="1">Type VI secretion system baseplate subunit TssK</fullName>
    </submittedName>
</protein>
<evidence type="ECO:0000313" key="1">
    <source>
        <dbReference type="EMBL" id="MCR2747164.1"/>
    </source>
</evidence>
<name>A0ABT1XJ36_9BURK</name>
<sequence length="454" mass="51375">MTKNSRVIWSEGLFLQPQHFQQQERFFEHEIHVRTANFNAYSHGFHTLQLDPDLLLAGKIGVLKASGFFQDGTYFSIPDQDPAPPCLNISSFPKSGKVFLSLAKPHWSAGQLDWQANKPEKNTASTSKFLSNTEEIPSVYDPELDSQSVELARLNLFLSADALHQEGHVQLQLCELQESKNHEIQINTRFIEPCLCGLKNANIRQVLEAVLGLLESKIAQLRQRRIRKGSHNSSEIGDFLLLQSCTQHRLVIAHLLNTKQLHPEVAYLRLLACLGAVTLYGDDTAADFSPNYDHDNLRLAFENVLNGIRNALAGLHDQHAIQIPLVQKQGGVHIGQVTDRSLLSDAHFYLTVHALAPEELVQRQFPSTVKIGPVEKLRDLVNLNLPGVRMKTVQQSPAALPYYADHIYFQLETRTEPLWKMLEQTGHLAIHYAGDLPELRIELWAVRREQERLL</sequence>
<dbReference type="NCBIfam" id="TIGR03353">
    <property type="entry name" value="VI_chp_4"/>
    <property type="match status" value="1"/>
</dbReference>